<reference evidence="2" key="1">
    <citation type="submission" date="2023-03" db="EMBL/GenBank/DDBJ databases">
        <title>Massive genome expansion in bonnet fungi (Mycena s.s.) driven by repeated elements and novel gene families across ecological guilds.</title>
        <authorList>
            <consortium name="Lawrence Berkeley National Laboratory"/>
            <person name="Harder C.B."/>
            <person name="Miyauchi S."/>
            <person name="Viragh M."/>
            <person name="Kuo A."/>
            <person name="Thoen E."/>
            <person name="Andreopoulos B."/>
            <person name="Lu D."/>
            <person name="Skrede I."/>
            <person name="Drula E."/>
            <person name="Henrissat B."/>
            <person name="Morin E."/>
            <person name="Kohler A."/>
            <person name="Barry K."/>
            <person name="LaButti K."/>
            <person name="Morin E."/>
            <person name="Salamov A."/>
            <person name="Lipzen A."/>
            <person name="Mereny Z."/>
            <person name="Hegedus B."/>
            <person name="Baldrian P."/>
            <person name="Stursova M."/>
            <person name="Weitz H."/>
            <person name="Taylor A."/>
            <person name="Grigoriev I.V."/>
            <person name="Nagy L.G."/>
            <person name="Martin F."/>
            <person name="Kauserud H."/>
        </authorList>
    </citation>
    <scope>NUCLEOTIDE SEQUENCE</scope>
    <source>
        <strain evidence="2">CBHHK002</strain>
    </source>
</reference>
<protein>
    <submittedName>
        <fullName evidence="2">Uncharacterized protein</fullName>
    </submittedName>
</protein>
<feature type="region of interest" description="Disordered" evidence="1">
    <location>
        <begin position="49"/>
        <end position="73"/>
    </location>
</feature>
<feature type="non-terminal residue" evidence="2">
    <location>
        <position position="1"/>
    </location>
</feature>
<accession>A0AAD6ZUP5</accession>
<evidence type="ECO:0000313" key="3">
    <source>
        <dbReference type="Proteomes" id="UP001218218"/>
    </source>
</evidence>
<comment type="caution">
    <text evidence="2">The sequence shown here is derived from an EMBL/GenBank/DDBJ whole genome shotgun (WGS) entry which is preliminary data.</text>
</comment>
<dbReference type="EMBL" id="JARIHO010000026">
    <property type="protein sequence ID" value="KAJ7340603.1"/>
    <property type="molecule type" value="Genomic_DNA"/>
</dbReference>
<dbReference type="AlphaFoldDB" id="A0AAD6ZUP5"/>
<dbReference type="Proteomes" id="UP001218218">
    <property type="component" value="Unassembled WGS sequence"/>
</dbReference>
<evidence type="ECO:0000313" key="2">
    <source>
        <dbReference type="EMBL" id="KAJ7340603.1"/>
    </source>
</evidence>
<sequence length="128" mass="14366">SLDKTLTSWNLHKIHTAKNKSPQAIYELSQEKAINRGYWTGNPNDNFGTVSHPSYGKDASEPLPPLDELIDDHEAPDYTEPVDVAAEQDTEIFLNHNHKVEEMKAAFGNFDHPADDGNWGITTYCRAV</sequence>
<organism evidence="2 3">
    <name type="scientific">Mycena albidolilacea</name>
    <dbReference type="NCBI Taxonomy" id="1033008"/>
    <lineage>
        <taxon>Eukaryota</taxon>
        <taxon>Fungi</taxon>
        <taxon>Dikarya</taxon>
        <taxon>Basidiomycota</taxon>
        <taxon>Agaricomycotina</taxon>
        <taxon>Agaricomycetes</taxon>
        <taxon>Agaricomycetidae</taxon>
        <taxon>Agaricales</taxon>
        <taxon>Marasmiineae</taxon>
        <taxon>Mycenaceae</taxon>
        <taxon>Mycena</taxon>
    </lineage>
</organism>
<feature type="non-terminal residue" evidence="2">
    <location>
        <position position="128"/>
    </location>
</feature>
<gene>
    <name evidence="2" type="ORF">DFH08DRAFT_637078</name>
</gene>
<evidence type="ECO:0000256" key="1">
    <source>
        <dbReference type="SAM" id="MobiDB-lite"/>
    </source>
</evidence>
<keyword evidence="3" id="KW-1185">Reference proteome</keyword>
<name>A0AAD6ZUP5_9AGAR</name>
<proteinExistence type="predicted"/>